<reference evidence="1 2" key="1">
    <citation type="journal article" date="2018" name="New Phytol.">
        <title>Phylogenomics of Endogonaceae and evolution of mycorrhizas within Mucoromycota.</title>
        <authorList>
            <person name="Chang Y."/>
            <person name="Desiro A."/>
            <person name="Na H."/>
            <person name="Sandor L."/>
            <person name="Lipzen A."/>
            <person name="Clum A."/>
            <person name="Barry K."/>
            <person name="Grigoriev I.V."/>
            <person name="Martin F.M."/>
            <person name="Stajich J.E."/>
            <person name="Smith M.E."/>
            <person name="Bonito G."/>
            <person name="Spatafora J.W."/>
        </authorList>
    </citation>
    <scope>NUCLEOTIDE SEQUENCE [LARGE SCALE GENOMIC DNA]</scope>
    <source>
        <strain evidence="1 2">GMNB39</strain>
    </source>
</reference>
<name>A0A433DKS4_9FUNG</name>
<evidence type="ECO:0000313" key="2">
    <source>
        <dbReference type="Proteomes" id="UP000268093"/>
    </source>
</evidence>
<dbReference type="Proteomes" id="UP000268093">
    <property type="component" value="Unassembled WGS sequence"/>
</dbReference>
<sequence length="79" mass="8784">MLVMTEEVSVANTTILSPHLRARSSSKPIFRPSQTDLRARRGHYACPLGRGSHPPHERFAVRADGQCVDSEPGARHSHR</sequence>
<evidence type="ECO:0000313" key="1">
    <source>
        <dbReference type="EMBL" id="RUP51391.1"/>
    </source>
</evidence>
<comment type="caution">
    <text evidence="1">The sequence shown here is derived from an EMBL/GenBank/DDBJ whole genome shotgun (WGS) entry which is preliminary data.</text>
</comment>
<accession>A0A433DKS4</accession>
<gene>
    <name evidence="1" type="ORF">BC936DRAFT_148414</name>
</gene>
<dbReference type="EMBL" id="RBNI01000756">
    <property type="protein sequence ID" value="RUP51391.1"/>
    <property type="molecule type" value="Genomic_DNA"/>
</dbReference>
<dbReference type="AlphaFoldDB" id="A0A433DKS4"/>
<keyword evidence="2" id="KW-1185">Reference proteome</keyword>
<organism evidence="1 2">
    <name type="scientific">Jimgerdemannia flammicorona</name>
    <dbReference type="NCBI Taxonomy" id="994334"/>
    <lineage>
        <taxon>Eukaryota</taxon>
        <taxon>Fungi</taxon>
        <taxon>Fungi incertae sedis</taxon>
        <taxon>Mucoromycota</taxon>
        <taxon>Mucoromycotina</taxon>
        <taxon>Endogonomycetes</taxon>
        <taxon>Endogonales</taxon>
        <taxon>Endogonaceae</taxon>
        <taxon>Jimgerdemannia</taxon>
    </lineage>
</organism>
<protein>
    <submittedName>
        <fullName evidence="1">Uncharacterized protein</fullName>
    </submittedName>
</protein>
<proteinExistence type="predicted"/>